<feature type="chain" id="PRO_5045385681" evidence="1">
    <location>
        <begin position="21"/>
        <end position="165"/>
    </location>
</feature>
<dbReference type="RefSeq" id="WP_243540532.1">
    <property type="nucleotide sequence ID" value="NZ_CP093442.1"/>
</dbReference>
<name>A0ABY4CCV0_9BACT</name>
<protein>
    <submittedName>
        <fullName evidence="2">Uncharacterized protein</fullName>
    </submittedName>
</protein>
<keyword evidence="3" id="KW-1185">Reference proteome</keyword>
<dbReference type="EMBL" id="CP093442">
    <property type="protein sequence ID" value="UOF02730.1"/>
    <property type="molecule type" value="Genomic_DNA"/>
</dbReference>
<keyword evidence="1" id="KW-0732">Signal</keyword>
<evidence type="ECO:0000313" key="3">
    <source>
        <dbReference type="Proteomes" id="UP000830116"/>
    </source>
</evidence>
<reference evidence="2" key="1">
    <citation type="submission" date="2022-03" db="EMBL/GenBank/DDBJ databases">
        <title>Genome Identification and Characterization of new species Bdellovibrio reynosense LBG001 sp. nov. from a Mexico soil sample.</title>
        <authorList>
            <person name="Camilli A."/>
            <person name="Ajao Y."/>
            <person name="Guo X."/>
        </authorList>
    </citation>
    <scope>NUCLEOTIDE SEQUENCE</scope>
    <source>
        <strain evidence="2">LBG001</strain>
    </source>
</reference>
<evidence type="ECO:0000256" key="1">
    <source>
        <dbReference type="SAM" id="SignalP"/>
    </source>
</evidence>
<feature type="signal peptide" evidence="1">
    <location>
        <begin position="1"/>
        <end position="20"/>
    </location>
</feature>
<organism evidence="2 3">
    <name type="scientific">Bdellovibrio reynosensis</name>
    <dbReference type="NCBI Taxonomy" id="2835041"/>
    <lineage>
        <taxon>Bacteria</taxon>
        <taxon>Pseudomonadati</taxon>
        <taxon>Bdellovibrionota</taxon>
        <taxon>Bdellovibrionia</taxon>
        <taxon>Bdellovibrionales</taxon>
        <taxon>Pseudobdellovibrionaceae</taxon>
        <taxon>Bdellovibrio</taxon>
    </lineage>
</organism>
<dbReference type="Proteomes" id="UP000830116">
    <property type="component" value="Chromosome"/>
</dbReference>
<sequence length="165" mass="18618">MLYRFTMLFLILGLHFTAQVLIDAPKANPQRTPQSIPEAQEGTYNFVNGTDGCPLQVDLAIQCNGFVITPLNNSGSIPEEQEFCAINKKMKLKTERVDKGFRKTRTLVEQKDNWIKKNVVTEFSYKGSTISLQSEDAIILGDDKTFNWDISRNGKGMTCLYSKSL</sequence>
<gene>
    <name evidence="2" type="ORF">MNR06_07175</name>
</gene>
<accession>A0ABY4CCV0</accession>
<evidence type="ECO:0000313" key="2">
    <source>
        <dbReference type="EMBL" id="UOF02730.1"/>
    </source>
</evidence>
<proteinExistence type="predicted"/>